<keyword evidence="3" id="KW-1185">Reference proteome</keyword>
<proteinExistence type="predicted"/>
<reference evidence="2 3" key="1">
    <citation type="journal article" date="2020" name="BMC Genomics">
        <title>Intraspecific diversification of the crop wild relative Brassica cretica Lam. using demographic model selection.</title>
        <authorList>
            <person name="Kioukis A."/>
            <person name="Michalopoulou V.A."/>
            <person name="Briers L."/>
            <person name="Pirintsos S."/>
            <person name="Studholme D.J."/>
            <person name="Pavlidis P."/>
            <person name="Sarris P.F."/>
        </authorList>
    </citation>
    <scope>NUCLEOTIDE SEQUENCE [LARGE SCALE GENOMIC DNA]</scope>
    <source>
        <strain evidence="3">cv. PFS-1207/04</strain>
    </source>
</reference>
<feature type="compositionally biased region" description="Basic residues" evidence="1">
    <location>
        <begin position="1"/>
        <end position="10"/>
    </location>
</feature>
<evidence type="ECO:0000313" key="2">
    <source>
        <dbReference type="EMBL" id="KAF3549617.1"/>
    </source>
</evidence>
<dbReference type="EMBL" id="QGKV02000832">
    <property type="protein sequence ID" value="KAF3549617.1"/>
    <property type="molecule type" value="Genomic_DNA"/>
</dbReference>
<comment type="caution">
    <text evidence="2">The sequence shown here is derived from an EMBL/GenBank/DDBJ whole genome shotgun (WGS) entry which is preliminary data.</text>
</comment>
<dbReference type="Proteomes" id="UP000266723">
    <property type="component" value="Unassembled WGS sequence"/>
</dbReference>
<accession>A0ABQ7CEU2</accession>
<evidence type="ECO:0000313" key="3">
    <source>
        <dbReference type="Proteomes" id="UP000266723"/>
    </source>
</evidence>
<evidence type="ECO:0000256" key="1">
    <source>
        <dbReference type="SAM" id="MobiDB-lite"/>
    </source>
</evidence>
<sequence>MVVITHHHAFAHPPKASKATSSPIMANVDLPPLDRKKSQTSSPTISPAKHDRHCCDRPD</sequence>
<feature type="region of interest" description="Disordered" evidence="1">
    <location>
        <begin position="1"/>
        <end position="59"/>
    </location>
</feature>
<gene>
    <name evidence="2" type="ORF">DY000_02006637</name>
</gene>
<protein>
    <submittedName>
        <fullName evidence="2">Uncharacterized protein</fullName>
    </submittedName>
</protein>
<organism evidence="2 3">
    <name type="scientific">Brassica cretica</name>
    <name type="common">Mustard</name>
    <dbReference type="NCBI Taxonomy" id="69181"/>
    <lineage>
        <taxon>Eukaryota</taxon>
        <taxon>Viridiplantae</taxon>
        <taxon>Streptophyta</taxon>
        <taxon>Embryophyta</taxon>
        <taxon>Tracheophyta</taxon>
        <taxon>Spermatophyta</taxon>
        <taxon>Magnoliopsida</taxon>
        <taxon>eudicotyledons</taxon>
        <taxon>Gunneridae</taxon>
        <taxon>Pentapetalae</taxon>
        <taxon>rosids</taxon>
        <taxon>malvids</taxon>
        <taxon>Brassicales</taxon>
        <taxon>Brassicaceae</taxon>
        <taxon>Brassiceae</taxon>
        <taxon>Brassica</taxon>
    </lineage>
</organism>
<name>A0ABQ7CEU2_BRACR</name>